<evidence type="ECO:0000313" key="1">
    <source>
        <dbReference type="EMBL" id="AOW01101.1"/>
    </source>
</evidence>
<dbReference type="EMBL" id="CP017554">
    <property type="protein sequence ID" value="AOW01101.1"/>
    <property type="molecule type" value="Genomic_DNA"/>
</dbReference>
<protein>
    <submittedName>
        <fullName evidence="1">Uncharacterized protein</fullName>
    </submittedName>
</protein>
<dbReference type="KEGG" id="yli:2907427"/>
<organism evidence="1 2">
    <name type="scientific">Yarrowia lipolytica</name>
    <name type="common">Candida lipolytica</name>
    <dbReference type="NCBI Taxonomy" id="4952"/>
    <lineage>
        <taxon>Eukaryota</taxon>
        <taxon>Fungi</taxon>
        <taxon>Dikarya</taxon>
        <taxon>Ascomycota</taxon>
        <taxon>Saccharomycotina</taxon>
        <taxon>Dipodascomycetes</taxon>
        <taxon>Dipodascales</taxon>
        <taxon>Dipodascales incertae sedis</taxon>
        <taxon>Yarrowia</taxon>
    </lineage>
</organism>
<sequence>MYAQLMNYDRGNERCEFPPCSWSYVDSEGQPRHIVYVYGTSFKNGNELPAAGCGVSFGKIAENNLSYGLEDDMNPEQALREVQDTLQAESAGLYLAFSEILLRRTDGNKYEIRTNSHKSLELLETWKKLTWENYIMDSWNGNKAADFTVRALQVEDQLPNGAVTLKVIDPKVDEEGIDSAFNLAWDGIDECLNRRRSRQTNKEWRDKFIEETVEEKTLWGDV</sequence>
<evidence type="ECO:0000313" key="2">
    <source>
        <dbReference type="Proteomes" id="UP000182444"/>
    </source>
</evidence>
<accession>A0A1D8N641</accession>
<gene>
    <name evidence="1" type="ORF">YALI1_B03021g</name>
</gene>
<dbReference type="VEuPathDB" id="FungiDB:YALI0_B02024g"/>
<name>A0A1D8N641_YARLL</name>
<dbReference type="RefSeq" id="XP_500408.1">
    <property type="nucleotide sequence ID" value="XM_500408.3"/>
</dbReference>
<dbReference type="AlphaFoldDB" id="A0A1D8N641"/>
<dbReference type="GO" id="GO:0003676">
    <property type="term" value="F:nucleic acid binding"/>
    <property type="evidence" value="ECO:0007669"/>
    <property type="project" value="InterPro"/>
</dbReference>
<dbReference type="Gene3D" id="3.30.420.10">
    <property type="entry name" value="Ribonuclease H-like superfamily/Ribonuclease H"/>
    <property type="match status" value="1"/>
</dbReference>
<dbReference type="Proteomes" id="UP000182444">
    <property type="component" value="Chromosome 1B"/>
</dbReference>
<dbReference type="OrthoDB" id="4081836at2759"/>
<reference evidence="1 2" key="1">
    <citation type="journal article" date="2016" name="PLoS ONE">
        <title>Sequence Assembly of Yarrowia lipolytica Strain W29/CLIB89 Shows Transposable Element Diversity.</title>
        <authorList>
            <person name="Magnan C."/>
            <person name="Yu J."/>
            <person name="Chang I."/>
            <person name="Jahn E."/>
            <person name="Kanomata Y."/>
            <person name="Wu J."/>
            <person name="Zeller M."/>
            <person name="Oakes M."/>
            <person name="Baldi P."/>
            <person name="Sandmeyer S."/>
        </authorList>
    </citation>
    <scope>NUCLEOTIDE SEQUENCE [LARGE SCALE GENOMIC DNA]</scope>
    <source>
        <strain evidence="2">CLIB89(W29)</strain>
    </source>
</reference>
<dbReference type="InterPro" id="IPR036397">
    <property type="entry name" value="RNaseH_sf"/>
</dbReference>
<dbReference type="GeneID" id="2907427"/>
<proteinExistence type="predicted"/>
<dbReference type="VEuPathDB" id="FungiDB:YALI1_B03021g"/>